<keyword evidence="13" id="KW-1185">Reference proteome</keyword>
<evidence type="ECO:0000256" key="10">
    <source>
        <dbReference type="ARBA" id="ARBA00030772"/>
    </source>
</evidence>
<comment type="similarity">
    <text evidence="2">Belongs to the GSP N family.</text>
</comment>
<evidence type="ECO:0000256" key="2">
    <source>
        <dbReference type="ARBA" id="ARBA00007208"/>
    </source>
</evidence>
<protein>
    <recommendedName>
        <fullName evidence="3">Type II secretion system protein N</fullName>
    </recommendedName>
    <alternativeName>
        <fullName evidence="10">General secretion pathway protein N</fullName>
    </alternativeName>
</protein>
<keyword evidence="4" id="KW-0813">Transport</keyword>
<evidence type="ECO:0000256" key="7">
    <source>
        <dbReference type="ARBA" id="ARBA00022692"/>
    </source>
</evidence>
<keyword evidence="6" id="KW-0997">Cell inner membrane</keyword>
<evidence type="ECO:0000256" key="8">
    <source>
        <dbReference type="ARBA" id="ARBA00022927"/>
    </source>
</evidence>
<evidence type="ECO:0000256" key="1">
    <source>
        <dbReference type="ARBA" id="ARBA00004533"/>
    </source>
</evidence>
<keyword evidence="7 11" id="KW-0812">Transmembrane</keyword>
<evidence type="ECO:0000313" key="13">
    <source>
        <dbReference type="Proteomes" id="UP000293912"/>
    </source>
</evidence>
<keyword evidence="11" id="KW-1133">Transmembrane helix</keyword>
<comment type="subcellular location">
    <subcellularLocation>
        <location evidence="1">Cell inner membrane</location>
    </subcellularLocation>
</comment>
<evidence type="ECO:0000256" key="6">
    <source>
        <dbReference type="ARBA" id="ARBA00022519"/>
    </source>
</evidence>
<dbReference type="GO" id="GO:0015628">
    <property type="term" value="P:protein secretion by the type II secretion system"/>
    <property type="evidence" value="ECO:0007669"/>
    <property type="project" value="InterPro"/>
</dbReference>
<dbReference type="GO" id="GO:0005886">
    <property type="term" value="C:plasma membrane"/>
    <property type="evidence" value="ECO:0007669"/>
    <property type="project" value="UniProtKB-SubCell"/>
</dbReference>
<evidence type="ECO:0000256" key="11">
    <source>
        <dbReference type="SAM" id="Phobius"/>
    </source>
</evidence>
<feature type="transmembrane region" description="Helical" evidence="11">
    <location>
        <begin position="12"/>
        <end position="36"/>
    </location>
</feature>
<evidence type="ECO:0000256" key="4">
    <source>
        <dbReference type="ARBA" id="ARBA00022448"/>
    </source>
</evidence>
<proteinExistence type="inferred from homology"/>
<keyword evidence="9 11" id="KW-0472">Membrane</keyword>
<keyword evidence="8" id="KW-0653">Protein transport</keyword>
<gene>
    <name evidence="12" type="ORF">HPF_20090</name>
</gene>
<dbReference type="InterPro" id="IPR022792">
    <property type="entry name" value="T2SS_protein-GspN"/>
</dbReference>
<evidence type="ECO:0000256" key="3">
    <source>
        <dbReference type="ARBA" id="ARBA00021563"/>
    </source>
</evidence>
<dbReference type="KEGG" id="hpse:HPF_20090"/>
<sequence>MTEHRKPARWAWLGAILGTLLALIAFAPALWVGALLSHYTSGKVQLLNTGGTVWSGHGDVLLSGGEGSRSQTALPQGLRWKLRPGWSQGPVLRMSLSSPCCTEQPMSIALRPSFGGAQVRVDAFSSRWPAAMLVGLGTPWNTLRMDGQLLVQSPGFSLALNGGRPRLDGQLVVEAHDLATRVSTLRPLGSYRVEFRSAGDGDNAALKLATLKGGLLLDGDGQWSGGRLRFRGVASAAPGQESALANLLSIIGRRDGARTLLTFG</sequence>
<organism evidence="12 13">
    <name type="scientific">Hydrogenophaga pseudoflava</name>
    <name type="common">Pseudomonas carboxydoflava</name>
    <dbReference type="NCBI Taxonomy" id="47421"/>
    <lineage>
        <taxon>Bacteria</taxon>
        <taxon>Pseudomonadati</taxon>
        <taxon>Pseudomonadota</taxon>
        <taxon>Betaproteobacteria</taxon>
        <taxon>Burkholderiales</taxon>
        <taxon>Comamonadaceae</taxon>
        <taxon>Hydrogenophaga</taxon>
    </lineage>
</organism>
<dbReference type="Pfam" id="PF01203">
    <property type="entry name" value="T2SSN"/>
    <property type="match status" value="1"/>
</dbReference>
<dbReference type="AlphaFoldDB" id="A0A4P6X8F7"/>
<keyword evidence="5" id="KW-1003">Cell membrane</keyword>
<evidence type="ECO:0000256" key="9">
    <source>
        <dbReference type="ARBA" id="ARBA00023136"/>
    </source>
</evidence>
<dbReference type="Proteomes" id="UP000293912">
    <property type="component" value="Chromosome"/>
</dbReference>
<evidence type="ECO:0000256" key="5">
    <source>
        <dbReference type="ARBA" id="ARBA00022475"/>
    </source>
</evidence>
<evidence type="ECO:0000313" key="12">
    <source>
        <dbReference type="EMBL" id="QBM30004.1"/>
    </source>
</evidence>
<dbReference type="GO" id="GO:0015627">
    <property type="term" value="C:type II protein secretion system complex"/>
    <property type="evidence" value="ECO:0007669"/>
    <property type="project" value="InterPro"/>
</dbReference>
<name>A0A4P6X8F7_HYDPS</name>
<dbReference type="RefSeq" id="WP_133157646.1">
    <property type="nucleotide sequence ID" value="NZ_CP037867.1"/>
</dbReference>
<reference evidence="12 13" key="1">
    <citation type="submission" date="2019-03" db="EMBL/GenBank/DDBJ databases">
        <authorList>
            <person name="Sebastian G."/>
            <person name="Baumann P."/>
            <person name="Ruckert C."/>
            <person name="Kalinowski J."/>
            <person name="Nebel B."/>
            <person name="Takors R."/>
            <person name="Blombach B."/>
        </authorList>
    </citation>
    <scope>NUCLEOTIDE SEQUENCE [LARGE SCALE GENOMIC DNA]</scope>
    <source>
        <strain evidence="12 13">DSM 1084</strain>
    </source>
</reference>
<dbReference type="EMBL" id="CP037867">
    <property type="protein sequence ID" value="QBM30004.1"/>
    <property type="molecule type" value="Genomic_DNA"/>
</dbReference>
<accession>A0A4P6X8F7</accession>